<dbReference type="PATRIC" id="fig|224324.8.peg.1081"/>
<gene>
    <name evidence="9" type="primary">nuoM2</name>
    <name evidence="9" type="ordered locus">aq_1382</name>
</gene>
<protein>
    <submittedName>
        <fullName evidence="9">NADH dehydrogenase I chain M</fullName>
    </submittedName>
</protein>
<dbReference type="GO" id="GO:0048039">
    <property type="term" value="F:ubiquinone binding"/>
    <property type="evidence" value="ECO:0000318"/>
    <property type="project" value="GO_Central"/>
</dbReference>
<evidence type="ECO:0000256" key="3">
    <source>
        <dbReference type="ARBA" id="ARBA00022692"/>
    </source>
</evidence>
<evidence type="ECO:0000259" key="8">
    <source>
        <dbReference type="Pfam" id="PF00361"/>
    </source>
</evidence>
<feature type="transmembrane region" description="Helical" evidence="7">
    <location>
        <begin position="142"/>
        <end position="159"/>
    </location>
</feature>
<feature type="transmembrane region" description="Helical" evidence="7">
    <location>
        <begin position="283"/>
        <end position="304"/>
    </location>
</feature>
<reference evidence="9 10" key="1">
    <citation type="journal article" date="1998" name="Nature">
        <title>The complete genome of the hyperthermophilic bacterium Aquifex aeolicus.</title>
        <authorList>
            <person name="Deckert G."/>
            <person name="Warren P.V."/>
            <person name="Gaasterland T."/>
            <person name="Young W.G."/>
            <person name="Lenox A.L."/>
            <person name="Graham D.E."/>
            <person name="Overbeek R."/>
            <person name="Snead M.A."/>
            <person name="Keller M."/>
            <person name="Aujay M."/>
            <person name="Huber R."/>
            <person name="Feldman R.A."/>
            <person name="Short J.M."/>
            <person name="Olson G.J."/>
            <person name="Swanson R.V."/>
        </authorList>
    </citation>
    <scope>NUCLEOTIDE SEQUENCE [LARGE SCALE GENOMIC DNA]</scope>
    <source>
        <strain evidence="9 10">VF5</strain>
    </source>
</reference>
<dbReference type="GO" id="GO:0012505">
    <property type="term" value="C:endomembrane system"/>
    <property type="evidence" value="ECO:0007669"/>
    <property type="project" value="UniProtKB-SubCell"/>
</dbReference>
<feature type="transmembrane region" description="Helical" evidence="7">
    <location>
        <begin position="35"/>
        <end position="53"/>
    </location>
</feature>
<dbReference type="InterPro" id="IPR003918">
    <property type="entry name" value="NADH_UbQ_OxRdtase"/>
</dbReference>
<dbReference type="OrthoDB" id="9807568at2"/>
<evidence type="ECO:0000256" key="2">
    <source>
        <dbReference type="ARBA" id="ARBA00009025"/>
    </source>
</evidence>
<dbReference type="PIR" id="C70420">
    <property type="entry name" value="C70420"/>
</dbReference>
<dbReference type="HOGENOM" id="CLU_007100_4_4_0"/>
<dbReference type="Proteomes" id="UP000000798">
    <property type="component" value="Chromosome"/>
</dbReference>
<feature type="transmembrane region" description="Helical" evidence="7">
    <location>
        <begin position="171"/>
        <end position="192"/>
    </location>
</feature>
<evidence type="ECO:0000256" key="1">
    <source>
        <dbReference type="ARBA" id="ARBA00004127"/>
    </source>
</evidence>
<feature type="transmembrane region" description="Helical" evidence="7">
    <location>
        <begin position="88"/>
        <end position="106"/>
    </location>
</feature>
<dbReference type="FunCoup" id="O67390">
    <property type="interactions" value="135"/>
</dbReference>
<dbReference type="PANTHER" id="PTHR43507">
    <property type="entry name" value="NADH-UBIQUINONE OXIDOREDUCTASE CHAIN 4"/>
    <property type="match status" value="1"/>
</dbReference>
<evidence type="ECO:0000256" key="4">
    <source>
        <dbReference type="ARBA" id="ARBA00022989"/>
    </source>
</evidence>
<feature type="transmembrane region" description="Helical" evidence="7">
    <location>
        <begin position="311"/>
        <end position="330"/>
    </location>
</feature>
<keyword evidence="4 7" id="KW-1133">Transmembrane helix</keyword>
<dbReference type="EnsemblBacteria" id="AAC07353">
    <property type="protein sequence ID" value="AAC07353"/>
    <property type="gene ID" value="aq_1382"/>
</dbReference>
<name>O67390_AQUAE</name>
<feature type="transmembrane region" description="Helical" evidence="7">
    <location>
        <begin position="458"/>
        <end position="485"/>
    </location>
</feature>
<feature type="transmembrane region" description="Helical" evidence="7">
    <location>
        <begin position="6"/>
        <end position="28"/>
    </location>
</feature>
<keyword evidence="5 7" id="KW-0472">Membrane</keyword>
<evidence type="ECO:0000313" key="10">
    <source>
        <dbReference type="Proteomes" id="UP000000798"/>
    </source>
</evidence>
<feature type="transmembrane region" description="Helical" evidence="7">
    <location>
        <begin position="118"/>
        <end position="136"/>
    </location>
</feature>
<comment type="similarity">
    <text evidence="2">Belongs to the complex I subunit 4 family.</text>
</comment>
<dbReference type="PANTHER" id="PTHR43507:SF1">
    <property type="entry name" value="NADH-UBIQUINONE OXIDOREDUCTASE CHAIN 4"/>
    <property type="match status" value="1"/>
</dbReference>
<dbReference type="InParanoid" id="O67390"/>
<evidence type="ECO:0000256" key="7">
    <source>
        <dbReference type="SAM" id="Phobius"/>
    </source>
</evidence>
<feature type="transmembrane region" description="Helical" evidence="7">
    <location>
        <begin position="212"/>
        <end position="230"/>
    </location>
</feature>
<dbReference type="Pfam" id="PF00361">
    <property type="entry name" value="Proton_antipo_M"/>
    <property type="match status" value="1"/>
</dbReference>
<keyword evidence="10" id="KW-1185">Reference proteome</keyword>
<feature type="transmembrane region" description="Helical" evidence="7">
    <location>
        <begin position="418"/>
        <end position="437"/>
    </location>
</feature>
<dbReference type="GO" id="GO:0008137">
    <property type="term" value="F:NADH dehydrogenase (ubiquinone) activity"/>
    <property type="evidence" value="ECO:0007669"/>
    <property type="project" value="InterPro"/>
</dbReference>
<evidence type="ECO:0000256" key="6">
    <source>
        <dbReference type="RuleBase" id="RU000320"/>
    </source>
</evidence>
<feature type="transmembrane region" description="Helical" evidence="7">
    <location>
        <begin position="342"/>
        <end position="360"/>
    </location>
</feature>
<evidence type="ECO:0000256" key="5">
    <source>
        <dbReference type="ARBA" id="ARBA00023136"/>
    </source>
</evidence>
<dbReference type="RefSeq" id="WP_010880892.1">
    <property type="nucleotide sequence ID" value="NC_000918.1"/>
</dbReference>
<dbReference type="GO" id="GO:0042773">
    <property type="term" value="P:ATP synthesis coupled electron transport"/>
    <property type="evidence" value="ECO:0007669"/>
    <property type="project" value="InterPro"/>
</dbReference>
<dbReference type="EMBL" id="AE000657">
    <property type="protein sequence ID" value="AAC07353.1"/>
    <property type="molecule type" value="Genomic_DNA"/>
</dbReference>
<dbReference type="GO" id="GO:0009060">
    <property type="term" value="P:aerobic respiration"/>
    <property type="evidence" value="ECO:0000318"/>
    <property type="project" value="GO_Central"/>
</dbReference>
<dbReference type="GO" id="GO:0015990">
    <property type="term" value="P:electron transport coupled proton transport"/>
    <property type="evidence" value="ECO:0000318"/>
    <property type="project" value="GO_Central"/>
</dbReference>
<dbReference type="GO" id="GO:0045271">
    <property type="term" value="C:respiratory chain complex I"/>
    <property type="evidence" value="ECO:0000318"/>
    <property type="project" value="GO_Central"/>
</dbReference>
<organism evidence="9 10">
    <name type="scientific">Aquifex aeolicus (strain VF5)</name>
    <dbReference type="NCBI Taxonomy" id="224324"/>
    <lineage>
        <taxon>Bacteria</taxon>
        <taxon>Pseudomonadati</taxon>
        <taxon>Aquificota</taxon>
        <taxon>Aquificia</taxon>
        <taxon>Aquificales</taxon>
        <taxon>Aquificaceae</taxon>
        <taxon>Aquifex</taxon>
    </lineage>
</organism>
<feature type="transmembrane region" description="Helical" evidence="7">
    <location>
        <begin position="380"/>
        <end position="398"/>
    </location>
</feature>
<dbReference type="PRINTS" id="PR01437">
    <property type="entry name" value="NUOXDRDTASE4"/>
</dbReference>
<dbReference type="AlphaFoldDB" id="O67390"/>
<dbReference type="STRING" id="224324.aq_1382"/>
<keyword evidence="3 6" id="KW-0812">Transmembrane</keyword>
<sequence length="501" mass="56526">MEKVGFEFPIISVSLAIPAVFAVLILFFKEKFAKYIALLGTGLTFLVSLIALFKFDFARDNVIQFYEEYTILKELGVKLSLGMDGLSLLMYFLTTLVSLIAVIWSIGDEKIKHRLKEYYIAFLLTESFVIGVFTTFNLIVFYVFYELTLLPMLFVIGIWGYKLRLYSAYKFFVYIFISSLFLLLGIASISTYHYKMNGSFTFEYLELLNLNIPNGFEIFLFLLFFIAFAVKTPIVPFHTWLPDAHGEAPTAGSVVLAAILLKMGTYALVRFNIGLFPDAALELSPYLVALGIYSIIMASWMTISQTNIKRFVAYSSVSHMGFVVTAAFLLNMEGLRASIIEMFAHGLTSAGLFMVAGYIYNKLHTFNFASLRGAIKFMPLFATITAATAFAAMGLPGGSSFWGKFLTILAAREYSTPLAFLVVFAAFFSAAYVLYFLKTLYLDVREESVLIHFKDVSGYPLVAFLMIVIPVLLVGFVPFIFFAFYNEFLVHLLKYVLKLPF</sequence>
<evidence type="ECO:0000313" key="9">
    <source>
        <dbReference type="EMBL" id="AAC07353.1"/>
    </source>
</evidence>
<feature type="domain" description="NADH:quinone oxidoreductase/Mrp antiporter transmembrane" evidence="8">
    <location>
        <begin position="137"/>
        <end position="429"/>
    </location>
</feature>
<dbReference type="eggNOG" id="COG1008">
    <property type="taxonomic scope" value="Bacteria"/>
</dbReference>
<feature type="transmembrane region" description="Helical" evidence="7">
    <location>
        <begin position="251"/>
        <end position="271"/>
    </location>
</feature>
<dbReference type="InterPro" id="IPR010227">
    <property type="entry name" value="NADH_Q_OxRdtase_chainM/4"/>
</dbReference>
<dbReference type="KEGG" id="aae:aq_1382"/>
<accession>O67390</accession>
<proteinExistence type="inferred from homology"/>
<comment type="subcellular location">
    <subcellularLocation>
        <location evidence="1">Endomembrane system</location>
        <topology evidence="1">Multi-pass membrane protein</topology>
    </subcellularLocation>
    <subcellularLocation>
        <location evidence="6">Membrane</location>
        <topology evidence="6">Multi-pass membrane protein</topology>
    </subcellularLocation>
</comment>
<dbReference type="InterPro" id="IPR001750">
    <property type="entry name" value="ND/Mrp_TM"/>
</dbReference>
<dbReference type="NCBIfam" id="TIGR01972">
    <property type="entry name" value="NDH_I_M"/>
    <property type="match status" value="1"/>
</dbReference>